<feature type="transmembrane region" description="Helical" evidence="8">
    <location>
        <begin position="604"/>
        <end position="626"/>
    </location>
</feature>
<organism evidence="9 10">
    <name type="scientific">Lates japonicus</name>
    <name type="common">Japanese lates</name>
    <dbReference type="NCBI Taxonomy" id="270547"/>
    <lineage>
        <taxon>Eukaryota</taxon>
        <taxon>Metazoa</taxon>
        <taxon>Chordata</taxon>
        <taxon>Craniata</taxon>
        <taxon>Vertebrata</taxon>
        <taxon>Euteleostomi</taxon>
        <taxon>Actinopterygii</taxon>
        <taxon>Neopterygii</taxon>
        <taxon>Teleostei</taxon>
        <taxon>Neoteleostei</taxon>
        <taxon>Acanthomorphata</taxon>
        <taxon>Carangaria</taxon>
        <taxon>Carangaria incertae sedis</taxon>
        <taxon>Centropomidae</taxon>
        <taxon>Lates</taxon>
    </lineage>
</organism>
<feature type="transmembrane region" description="Helical" evidence="8">
    <location>
        <begin position="667"/>
        <end position="688"/>
    </location>
</feature>
<dbReference type="FunFam" id="1.10.220.10:FF:000001">
    <property type="entry name" value="Annexin"/>
    <property type="match status" value="1"/>
</dbReference>
<dbReference type="InterPro" id="IPR018502">
    <property type="entry name" value="Annexin_repeat"/>
</dbReference>
<feature type="transmembrane region" description="Helical" evidence="8">
    <location>
        <begin position="570"/>
        <end position="592"/>
    </location>
</feature>
<dbReference type="Gene3D" id="1.10.220.10">
    <property type="entry name" value="Annexin"/>
    <property type="match status" value="4"/>
</dbReference>
<dbReference type="FunFam" id="1.10.220.10:FF:000003">
    <property type="entry name" value="Annexin"/>
    <property type="match status" value="1"/>
</dbReference>
<dbReference type="GO" id="GO:0008521">
    <property type="term" value="F:acetyl-CoA transmembrane transporter activity"/>
    <property type="evidence" value="ECO:0007669"/>
    <property type="project" value="InterPro"/>
</dbReference>
<evidence type="ECO:0000256" key="6">
    <source>
        <dbReference type="ARBA" id="ARBA00023302"/>
    </source>
</evidence>
<dbReference type="InterPro" id="IPR037104">
    <property type="entry name" value="Annexin_sf"/>
</dbReference>
<gene>
    <name evidence="9" type="ORF">AKAME5_001814500</name>
</gene>
<dbReference type="SMART" id="SM00335">
    <property type="entry name" value="ANX"/>
    <property type="match status" value="4"/>
</dbReference>
<dbReference type="PANTHER" id="PTHR10502">
    <property type="entry name" value="ANNEXIN"/>
    <property type="match status" value="1"/>
</dbReference>
<dbReference type="GO" id="GO:0005886">
    <property type="term" value="C:plasma membrane"/>
    <property type="evidence" value="ECO:0007669"/>
    <property type="project" value="TreeGrafter"/>
</dbReference>
<dbReference type="GO" id="GO:0005737">
    <property type="term" value="C:cytoplasm"/>
    <property type="evidence" value="ECO:0007669"/>
    <property type="project" value="TreeGrafter"/>
</dbReference>
<dbReference type="SUPFAM" id="SSF47874">
    <property type="entry name" value="Annexin"/>
    <property type="match status" value="1"/>
</dbReference>
<dbReference type="GO" id="GO:0005509">
    <property type="term" value="F:calcium ion binding"/>
    <property type="evidence" value="ECO:0007669"/>
    <property type="project" value="InterPro"/>
</dbReference>
<dbReference type="GO" id="GO:0005544">
    <property type="term" value="F:calcium-dependent phospholipid binding"/>
    <property type="evidence" value="ECO:0007669"/>
    <property type="project" value="UniProtKB-KW"/>
</dbReference>
<dbReference type="EMBL" id="BRZM01000098">
    <property type="protein sequence ID" value="GLD66766.1"/>
    <property type="molecule type" value="Genomic_DNA"/>
</dbReference>
<dbReference type="GO" id="GO:0012506">
    <property type="term" value="C:vesicle membrane"/>
    <property type="evidence" value="ECO:0007669"/>
    <property type="project" value="TreeGrafter"/>
</dbReference>
<dbReference type="InterPro" id="IPR036259">
    <property type="entry name" value="MFS_trans_sf"/>
</dbReference>
<dbReference type="PANTHER" id="PTHR10502:SF17">
    <property type="entry name" value="ANNEXIN A1"/>
    <property type="match status" value="1"/>
</dbReference>
<feature type="transmembrane region" description="Helical" evidence="8">
    <location>
        <begin position="700"/>
        <end position="721"/>
    </location>
</feature>
<feature type="transmembrane region" description="Helical" evidence="8">
    <location>
        <begin position="536"/>
        <end position="558"/>
    </location>
</feature>
<dbReference type="FunFam" id="1.10.220.10:FF:000002">
    <property type="entry name" value="Annexin"/>
    <property type="match status" value="1"/>
</dbReference>
<evidence type="ECO:0000256" key="4">
    <source>
        <dbReference type="ARBA" id="ARBA00022837"/>
    </source>
</evidence>
<evidence type="ECO:0000256" key="7">
    <source>
        <dbReference type="RuleBase" id="RU003540"/>
    </source>
</evidence>
<accession>A0AAD3RFR6</accession>
<evidence type="ECO:0000256" key="8">
    <source>
        <dbReference type="SAM" id="Phobius"/>
    </source>
</evidence>
<comment type="similarity">
    <text evidence="2 7">Belongs to the annexin family.</text>
</comment>
<dbReference type="SUPFAM" id="SSF103473">
    <property type="entry name" value="MFS general substrate transporter"/>
    <property type="match status" value="1"/>
</dbReference>
<comment type="caution">
    <text evidence="9">The sequence shown here is derived from an EMBL/GenBank/DDBJ whole genome shotgun (WGS) entry which is preliminary data.</text>
</comment>
<dbReference type="InterPro" id="IPR018252">
    <property type="entry name" value="Annexin_repeat_CS"/>
</dbReference>
<dbReference type="GO" id="GO:0071385">
    <property type="term" value="P:cellular response to glucocorticoid stimulus"/>
    <property type="evidence" value="ECO:0007669"/>
    <property type="project" value="TreeGrafter"/>
</dbReference>
<evidence type="ECO:0000256" key="5">
    <source>
        <dbReference type="ARBA" id="ARBA00023216"/>
    </source>
</evidence>
<dbReference type="PROSITE" id="PS51897">
    <property type="entry name" value="ANNEXIN_2"/>
    <property type="match status" value="4"/>
</dbReference>
<keyword evidence="10" id="KW-1185">Reference proteome</keyword>
<dbReference type="Pfam" id="PF13000">
    <property type="entry name" value="Acatn"/>
    <property type="match status" value="1"/>
</dbReference>
<dbReference type="GO" id="GO:0050819">
    <property type="term" value="P:negative regulation of coagulation"/>
    <property type="evidence" value="ECO:0007669"/>
    <property type="project" value="InterPro"/>
</dbReference>
<dbReference type="Pfam" id="PF00191">
    <property type="entry name" value="Annexin"/>
    <property type="match status" value="4"/>
</dbReference>
<dbReference type="GO" id="GO:0006909">
    <property type="term" value="P:phagocytosis"/>
    <property type="evidence" value="ECO:0007669"/>
    <property type="project" value="TreeGrafter"/>
</dbReference>
<keyword evidence="8" id="KW-0812">Transmembrane</keyword>
<name>A0AAD3RFR6_LATJO</name>
<reference evidence="9" key="1">
    <citation type="submission" date="2022-08" db="EMBL/GenBank/DDBJ databases">
        <title>Genome sequencing of akame (Lates japonicus).</title>
        <authorList>
            <person name="Hashiguchi Y."/>
            <person name="Takahashi H."/>
        </authorList>
    </citation>
    <scope>NUCLEOTIDE SEQUENCE</scope>
    <source>
        <strain evidence="9">Kochi</strain>
    </source>
</reference>
<keyword evidence="8" id="KW-1133">Transmembrane helix</keyword>
<feature type="transmembrane region" description="Helical" evidence="8">
    <location>
        <begin position="638"/>
        <end position="655"/>
    </location>
</feature>
<evidence type="ECO:0000256" key="3">
    <source>
        <dbReference type="ARBA" id="ARBA00022737"/>
    </source>
</evidence>
<dbReference type="GO" id="GO:0001786">
    <property type="term" value="F:phosphatidylserine binding"/>
    <property type="evidence" value="ECO:0007669"/>
    <property type="project" value="TreeGrafter"/>
</dbReference>
<dbReference type="PRINTS" id="PR00196">
    <property type="entry name" value="ANNEXIN"/>
</dbReference>
<evidence type="ECO:0000256" key="1">
    <source>
        <dbReference type="ARBA" id="ARBA00004141"/>
    </source>
</evidence>
<keyword evidence="6 7" id="KW-0111">Calcium/phospholipid-binding</keyword>
<dbReference type="GO" id="GO:0005634">
    <property type="term" value="C:nucleus"/>
    <property type="evidence" value="ECO:0007669"/>
    <property type="project" value="TreeGrafter"/>
</dbReference>
<dbReference type="InterPro" id="IPR001464">
    <property type="entry name" value="Annexin"/>
</dbReference>
<evidence type="ECO:0000256" key="2">
    <source>
        <dbReference type="ARBA" id="ARBA00007831"/>
    </source>
</evidence>
<proteinExistence type="inferred from homology"/>
<keyword evidence="5 7" id="KW-0041">Annexin</keyword>
<comment type="domain">
    <text evidence="7">A pair of annexin repeats may form one binding site for calcium and phospholipid.</text>
</comment>
<keyword evidence="8" id="KW-0472">Membrane</keyword>
<evidence type="ECO:0000313" key="9">
    <source>
        <dbReference type="EMBL" id="GLD66766.1"/>
    </source>
</evidence>
<dbReference type="InterPro" id="IPR024371">
    <property type="entry name" value="AcetylCoA_trans_1-like"/>
</dbReference>
<dbReference type="Gene3D" id="1.20.1250.20">
    <property type="entry name" value="MFS general substrate transporter like domains"/>
    <property type="match status" value="1"/>
</dbReference>
<dbReference type="Proteomes" id="UP001279410">
    <property type="component" value="Unassembled WGS sequence"/>
</dbReference>
<protein>
    <recommendedName>
        <fullName evidence="7">Annexin</fullName>
    </recommendedName>
</protein>
<evidence type="ECO:0000313" key="10">
    <source>
        <dbReference type="Proteomes" id="UP001279410"/>
    </source>
</evidence>
<sequence length="767" mass="84370">MSINILSLLLQRPWKLSQTNFFLSKATRQTPAVHTMSFIQAFLQQTVYLGMPDDSVQKNEGTVTAVPNFSSSGDAAVLDKAIKTKGVDENTIIEILVKRSNEQRQQIKQAYQQASGKPLESALKSALKGDLEDVVLALLKTPAQYDAQQLKLAMKGLGTDEDTLIEILASRTNREILDIKRVYKEEYKKDLEDDIKSDTSGDFKAALLALCKAGRTEGVSEQLIDSDARTLYEAGEGRKGKDCSAFIEILTTRSGPHLRKVFDRYSKYSKVDMAKAIDLEMKGDIESCLTALVKCAGSRPAFFAEKLYLAMKGKGTRKHILTRIMVSRSEIDMKRIKDEYKKNYGKILYQDILDDTKGDYEKILLALCGESGNLIAHTDYNYKQAEHPLWLAIAKLTNFLSHSQFIRGIPYGLQSSLLPVYLRGAGHSLTRIGFTKILYFPWVLKVLWAPLVDRLATKRHWLVGTVSGLALTCLSSAALAPEAHIWGVAGTLLAMNTLASVQDIAVDGAAVGLLKGRGELGLGNTAQVVGYKAGSVFAGGGLLAVIDVAGWSWMFMLLTKLLAVPGTPWTVLYVLTYKLGEQGAVTMFPLFLLDHHMTARELGFWNGVIAMGFSICGSSLGGLLLAQFSIGALMRRVFVLRTISMVFQSSLLTVLEPSPLMKGMAVLSMSVQHFLGGLITTLTFTTMMHCTQRAEESIQATHYSFLATLEVLGKLMFSALAGGMVDWFGFQVAFLFFLTLSAGTALHVWTATFTGALREHQLKEQPK</sequence>
<dbReference type="PROSITE" id="PS00223">
    <property type="entry name" value="ANNEXIN_1"/>
    <property type="match status" value="3"/>
</dbReference>
<keyword evidence="3 7" id="KW-0677">Repeat</keyword>
<dbReference type="PRINTS" id="PR00201">
    <property type="entry name" value="ANNEXINV"/>
</dbReference>
<feature type="transmembrane region" description="Helical" evidence="8">
    <location>
        <begin position="733"/>
        <end position="757"/>
    </location>
</feature>
<dbReference type="GO" id="GO:0007165">
    <property type="term" value="P:signal transduction"/>
    <property type="evidence" value="ECO:0007669"/>
    <property type="project" value="TreeGrafter"/>
</dbReference>
<dbReference type="InterPro" id="IPR002392">
    <property type="entry name" value="ANX5"/>
</dbReference>
<dbReference type="AlphaFoldDB" id="A0AAD3RFR6"/>
<dbReference type="GO" id="GO:0035348">
    <property type="term" value="P:acetyl-CoA transmembrane transport"/>
    <property type="evidence" value="ECO:0007669"/>
    <property type="project" value="InterPro"/>
</dbReference>
<comment type="subcellular location">
    <subcellularLocation>
        <location evidence="1">Membrane</location>
        <topology evidence="1">Multi-pass membrane protein</topology>
    </subcellularLocation>
</comment>
<dbReference type="CDD" id="cd17485">
    <property type="entry name" value="MFS_MFSD3"/>
    <property type="match status" value="1"/>
</dbReference>
<keyword evidence="4 7" id="KW-0106">Calcium</keyword>
<dbReference type="FunFam" id="1.10.220.10:FF:000007">
    <property type="entry name" value="Annexin"/>
    <property type="match status" value="1"/>
</dbReference>